<evidence type="ECO:0000313" key="4">
    <source>
        <dbReference type="Proteomes" id="UP000256779"/>
    </source>
</evidence>
<dbReference type="Gene3D" id="3.40.50.1110">
    <property type="entry name" value="SGNH hydrolase"/>
    <property type="match status" value="1"/>
</dbReference>
<proteinExistence type="predicted"/>
<dbReference type="Proteomes" id="UP000256779">
    <property type="component" value="Unassembled WGS sequence"/>
</dbReference>
<comment type="caution">
    <text evidence="3">The sequence shown here is derived from an EMBL/GenBank/DDBJ whole genome shotgun (WGS) entry which is preliminary data.</text>
</comment>
<feature type="domain" description="Sialate O-acetylesterase" evidence="2">
    <location>
        <begin position="105"/>
        <end position="223"/>
    </location>
</feature>
<evidence type="ECO:0000259" key="2">
    <source>
        <dbReference type="Pfam" id="PF03629"/>
    </source>
</evidence>
<dbReference type="InterPro" id="IPR005181">
    <property type="entry name" value="SASA"/>
</dbReference>
<protein>
    <submittedName>
        <fullName evidence="3">Sialate O-acetylesterase</fullName>
    </submittedName>
</protein>
<dbReference type="GO" id="GO:0005975">
    <property type="term" value="P:carbohydrate metabolic process"/>
    <property type="evidence" value="ECO:0007669"/>
    <property type="project" value="TreeGrafter"/>
</dbReference>
<dbReference type="OrthoDB" id="9816001at2"/>
<evidence type="ECO:0000313" key="3">
    <source>
        <dbReference type="EMBL" id="RED98410.1"/>
    </source>
</evidence>
<dbReference type="AlphaFoldDB" id="A0A3D9L471"/>
<dbReference type="InterPro" id="IPR036514">
    <property type="entry name" value="SGNH_hydro_sf"/>
</dbReference>
<dbReference type="RefSeq" id="WP_115868365.1">
    <property type="nucleotide sequence ID" value="NZ_QREG01000010.1"/>
</dbReference>
<accession>A0A3D9L471</accession>
<gene>
    <name evidence="3" type="ORF">C7460_11082</name>
</gene>
<dbReference type="EMBL" id="QREG01000010">
    <property type="protein sequence ID" value="RED98410.1"/>
    <property type="molecule type" value="Genomic_DNA"/>
</dbReference>
<dbReference type="Pfam" id="PF03629">
    <property type="entry name" value="SASA"/>
    <property type="match status" value="2"/>
</dbReference>
<organism evidence="3 4">
    <name type="scientific">Marinoscillum furvescens DSM 4134</name>
    <dbReference type="NCBI Taxonomy" id="1122208"/>
    <lineage>
        <taxon>Bacteria</taxon>
        <taxon>Pseudomonadati</taxon>
        <taxon>Bacteroidota</taxon>
        <taxon>Cytophagia</taxon>
        <taxon>Cytophagales</taxon>
        <taxon>Reichenbachiellaceae</taxon>
        <taxon>Marinoscillum</taxon>
    </lineage>
</organism>
<dbReference type="InterPro" id="IPR039329">
    <property type="entry name" value="SIAE"/>
</dbReference>
<name>A0A3D9L471_MARFU</name>
<feature type="domain" description="Sialate O-acetylesterase" evidence="2">
    <location>
        <begin position="293"/>
        <end position="408"/>
    </location>
</feature>
<keyword evidence="1" id="KW-0378">Hydrolase</keyword>
<dbReference type="SUPFAM" id="SSF52266">
    <property type="entry name" value="SGNH hydrolase"/>
    <property type="match status" value="1"/>
</dbReference>
<dbReference type="GO" id="GO:0001681">
    <property type="term" value="F:sialate O-acetylesterase activity"/>
    <property type="evidence" value="ECO:0007669"/>
    <property type="project" value="InterPro"/>
</dbReference>
<keyword evidence="4" id="KW-1185">Reference proteome</keyword>
<reference evidence="3 4" key="1">
    <citation type="submission" date="2018-07" db="EMBL/GenBank/DDBJ databases">
        <title>Genomic Encyclopedia of Type Strains, Phase IV (KMG-IV): sequencing the most valuable type-strain genomes for metagenomic binning, comparative biology and taxonomic classification.</title>
        <authorList>
            <person name="Goeker M."/>
        </authorList>
    </citation>
    <scope>NUCLEOTIDE SEQUENCE [LARGE SCALE GENOMIC DNA]</scope>
    <source>
        <strain evidence="3 4">DSM 4134</strain>
    </source>
</reference>
<dbReference type="PANTHER" id="PTHR22901:SF0">
    <property type="entry name" value="SIALATE O-ACETYLESTERASE"/>
    <property type="match status" value="1"/>
</dbReference>
<sequence>MKNTLSLVFLLFGVALGHLVSAEVRVHGLFSDGMVLQRNSQAPVWGWAAPGEQVIVTASWGARAETVASADSSWQVQLATPEAGGPFELTIAGQNTLTISDVWTGEVWLCTGQSNMDFTMSQLTKDAREPKYQPLVDYIRKEIATASDTLIRHIEVPRRTSIAKEEKDFSADWRSVGPEQTGKISATAYFFARKLRKALNVPVGLVECSWGGTRIQPWIPVEAYRQHPDLRTYFENNRKHIRRIIDSVSVEDFKDVEFEARFAAWQASDRSDSRPWPRVHPQNDKQVPATLYNGMLAAVVPYRIAGALWYQGESNSHFKEEEHELYFKTLISSWRAAWNQGAFPFYYVQLANYEARDKRSDGGWAMVNDAMRRGLELPNTGMAVLTDIGEAKDVHPHNKMDVGDRLARWALAKNYGVDVEAVSGPLFSAVKHKKGRSIVKFEQVGSGLMVGQKHLMEPTKEVDEPLVGFEIAGSDGVWYPAEATIAGKDKVMVSSDQVQEPVAVRFAWSSNPEGINLYNREGLPAATFTTP</sequence>
<dbReference type="PANTHER" id="PTHR22901">
    <property type="entry name" value="SIALATE O-ACETYLESTERASE"/>
    <property type="match status" value="1"/>
</dbReference>
<evidence type="ECO:0000256" key="1">
    <source>
        <dbReference type="ARBA" id="ARBA00022801"/>
    </source>
</evidence>